<evidence type="ECO:0000313" key="3">
    <source>
        <dbReference type="Proteomes" id="UP000221165"/>
    </source>
</evidence>
<feature type="compositionally biased region" description="Polar residues" evidence="1">
    <location>
        <begin position="190"/>
        <end position="200"/>
    </location>
</feature>
<proteinExistence type="predicted"/>
<dbReference type="Proteomes" id="UP000221165">
    <property type="component" value="Unassembled WGS sequence"/>
</dbReference>
<dbReference type="OrthoDB" id="347695at2759"/>
<gene>
    <name evidence="2" type="ORF">CSUI_003097</name>
</gene>
<dbReference type="AlphaFoldDB" id="A0A2C6KG92"/>
<feature type="compositionally biased region" description="Basic and acidic residues" evidence="1">
    <location>
        <begin position="176"/>
        <end position="186"/>
    </location>
</feature>
<organism evidence="2 3">
    <name type="scientific">Cystoisospora suis</name>
    <dbReference type="NCBI Taxonomy" id="483139"/>
    <lineage>
        <taxon>Eukaryota</taxon>
        <taxon>Sar</taxon>
        <taxon>Alveolata</taxon>
        <taxon>Apicomplexa</taxon>
        <taxon>Conoidasida</taxon>
        <taxon>Coccidia</taxon>
        <taxon>Eucoccidiorida</taxon>
        <taxon>Eimeriorina</taxon>
        <taxon>Sarcocystidae</taxon>
        <taxon>Cystoisospora</taxon>
    </lineage>
</organism>
<keyword evidence="3" id="KW-1185">Reference proteome</keyword>
<sequence>MTSSEHDSLLRGLQRKYILPHAAFRRHPLGGWRVAHWMVLSKDDFMVRVNEDHEEEASRGLVIEADQLKARIFSLVAEELPLHLLTTSPLTPVITAEIQNLACSDTVAKLTCAFAHFLAFLLFRQKDALPANPDLPLDNRSNCDNANTESRAICGTPFSPSEETSARPGGPCINGGREKQAVESEHGAPQSPSFRHSNTGVVGESACRGTPGPPEELSRPASSDERTCAPGRQKKRKVSVPRPEADIMEFARFPLASESQRAACLLTLQDLFAQIFCHAKACFEGGFAVSMVLPLIALACKDGAESCLRRHYPRIFKNRWQLYSLTDKINALFAQLFDVNCYLARCVTVRSGSVRALSQTFYRSVPVLAIKVLWYGKSLSMHTHEDWSSRASSL</sequence>
<dbReference type="RefSeq" id="XP_067924728.1">
    <property type="nucleotide sequence ID" value="XM_068063295.1"/>
</dbReference>
<dbReference type="EMBL" id="MIGC01001328">
    <property type="protein sequence ID" value="PHJ23051.1"/>
    <property type="molecule type" value="Genomic_DNA"/>
</dbReference>
<protein>
    <submittedName>
        <fullName evidence="2">Uncharacterized protein</fullName>
    </submittedName>
</protein>
<reference evidence="2 3" key="1">
    <citation type="journal article" date="2017" name="Int. J. Parasitol.">
        <title>The genome of the protozoan parasite Cystoisospora suis and a reverse vaccinology approach to identify vaccine candidates.</title>
        <authorList>
            <person name="Palmieri N."/>
            <person name="Shrestha A."/>
            <person name="Ruttkowski B."/>
            <person name="Beck T."/>
            <person name="Vogl C."/>
            <person name="Tomley F."/>
            <person name="Blake D.P."/>
            <person name="Joachim A."/>
        </authorList>
    </citation>
    <scope>NUCLEOTIDE SEQUENCE [LARGE SCALE GENOMIC DNA]</scope>
    <source>
        <strain evidence="2 3">Wien I</strain>
    </source>
</reference>
<feature type="region of interest" description="Disordered" evidence="1">
    <location>
        <begin position="153"/>
        <end position="241"/>
    </location>
</feature>
<evidence type="ECO:0000313" key="2">
    <source>
        <dbReference type="EMBL" id="PHJ23051.1"/>
    </source>
</evidence>
<dbReference type="GeneID" id="94426506"/>
<dbReference type="VEuPathDB" id="ToxoDB:CSUI_003097"/>
<feature type="compositionally biased region" description="Basic and acidic residues" evidence="1">
    <location>
        <begin position="216"/>
        <end position="227"/>
    </location>
</feature>
<accession>A0A2C6KG92</accession>
<name>A0A2C6KG92_9APIC</name>
<comment type="caution">
    <text evidence="2">The sequence shown here is derived from an EMBL/GenBank/DDBJ whole genome shotgun (WGS) entry which is preliminary data.</text>
</comment>
<evidence type="ECO:0000256" key="1">
    <source>
        <dbReference type="SAM" id="MobiDB-lite"/>
    </source>
</evidence>